<keyword evidence="2" id="KW-1185">Reference proteome</keyword>
<evidence type="ECO:0000313" key="1">
    <source>
        <dbReference type="EMBL" id="GJN93405.1"/>
    </source>
</evidence>
<dbReference type="Proteomes" id="UP001342314">
    <property type="component" value="Unassembled WGS sequence"/>
</dbReference>
<evidence type="ECO:0000313" key="2">
    <source>
        <dbReference type="Proteomes" id="UP001342314"/>
    </source>
</evidence>
<organism evidence="1 2">
    <name type="scientific">Rhodotorula paludigena</name>
    <dbReference type="NCBI Taxonomy" id="86838"/>
    <lineage>
        <taxon>Eukaryota</taxon>
        <taxon>Fungi</taxon>
        <taxon>Dikarya</taxon>
        <taxon>Basidiomycota</taxon>
        <taxon>Pucciniomycotina</taxon>
        <taxon>Microbotryomycetes</taxon>
        <taxon>Sporidiobolales</taxon>
        <taxon>Sporidiobolaceae</taxon>
        <taxon>Rhodotorula</taxon>
    </lineage>
</organism>
<protein>
    <submittedName>
        <fullName evidence="1">Uncharacterized protein</fullName>
    </submittedName>
</protein>
<sequence>MAAYAKLAPDDQAELGALATPPPLTRPAVLWRLARSQAGWILACLLLVHAVSPLDPHRPPFELTRERTQLVNRPRRLRECFDPYSSPGYIYRPTNLSMRHFAYHPAASLDDLTSYTAINDSLDPPDDALLLTAPAYGDMLNQRDKPSELDWARDKSIWFIGDSHDRMNLEVFCRQHEEGGAVLDVPHWHVKANCRFPDLNLTFASFFHYGLSPESESSPPDAWNIPALPTSRENENPGPYSVERKVWDVWRPAVSEVGHPSVIVLNSFFWDLRYFAIHAQHHDHSEYRQRWERALTYSELAWHRARVRVFVESVREAFPGVPVMFRLGQAHQTNRNEGNVAVYQLNQSLRAVLARLDVPIFEWADLLSGESQYGDDQHLKPGAPARLFADMSMWYLWRAVVAGWDTCLDWPAVPKA</sequence>
<dbReference type="AlphaFoldDB" id="A0AAV5GV74"/>
<dbReference type="EMBL" id="BQKY01000014">
    <property type="protein sequence ID" value="GJN93405.1"/>
    <property type="molecule type" value="Genomic_DNA"/>
</dbReference>
<proteinExistence type="predicted"/>
<gene>
    <name evidence="1" type="ORF">Rhopal_006460-T1</name>
</gene>
<reference evidence="1 2" key="1">
    <citation type="submission" date="2021-12" db="EMBL/GenBank/DDBJ databases">
        <title>High titer production of polyol ester of fatty acids by Rhodotorula paludigena BS15 towards product separation-free biomass refinery.</title>
        <authorList>
            <person name="Mano J."/>
            <person name="Ono H."/>
            <person name="Tanaka T."/>
            <person name="Naito K."/>
            <person name="Sushida H."/>
            <person name="Ike M."/>
            <person name="Tokuyasu K."/>
            <person name="Kitaoka M."/>
        </authorList>
    </citation>
    <scope>NUCLEOTIDE SEQUENCE [LARGE SCALE GENOMIC DNA]</scope>
    <source>
        <strain evidence="1 2">BS15</strain>
    </source>
</reference>
<comment type="caution">
    <text evidence="1">The sequence shown here is derived from an EMBL/GenBank/DDBJ whole genome shotgun (WGS) entry which is preliminary data.</text>
</comment>
<accession>A0AAV5GV74</accession>
<name>A0AAV5GV74_9BASI</name>